<comment type="caution">
    <text evidence="2">The sequence shown here is derived from an EMBL/GenBank/DDBJ whole genome shotgun (WGS) entry which is preliminary data.</text>
</comment>
<keyword evidence="1" id="KW-0812">Transmembrane</keyword>
<evidence type="ECO:0000313" key="3">
    <source>
        <dbReference type="Proteomes" id="UP001221757"/>
    </source>
</evidence>
<evidence type="ECO:0000256" key="1">
    <source>
        <dbReference type="SAM" id="Phobius"/>
    </source>
</evidence>
<name>A0AAD7CF82_MYCRO</name>
<evidence type="ECO:0000313" key="2">
    <source>
        <dbReference type="EMBL" id="KAJ7645835.1"/>
    </source>
</evidence>
<feature type="transmembrane region" description="Helical" evidence="1">
    <location>
        <begin position="131"/>
        <end position="151"/>
    </location>
</feature>
<gene>
    <name evidence="2" type="ORF">B0H17DRAFT_448521</name>
</gene>
<proteinExistence type="predicted"/>
<organism evidence="2 3">
    <name type="scientific">Mycena rosella</name>
    <name type="common">Pink bonnet</name>
    <name type="synonym">Agaricus rosellus</name>
    <dbReference type="NCBI Taxonomy" id="1033263"/>
    <lineage>
        <taxon>Eukaryota</taxon>
        <taxon>Fungi</taxon>
        <taxon>Dikarya</taxon>
        <taxon>Basidiomycota</taxon>
        <taxon>Agaricomycotina</taxon>
        <taxon>Agaricomycetes</taxon>
        <taxon>Agaricomycetidae</taxon>
        <taxon>Agaricales</taxon>
        <taxon>Marasmiineae</taxon>
        <taxon>Mycenaceae</taxon>
        <taxon>Mycena</taxon>
    </lineage>
</organism>
<dbReference type="EMBL" id="JARKIE010000391">
    <property type="protein sequence ID" value="KAJ7645835.1"/>
    <property type="molecule type" value="Genomic_DNA"/>
</dbReference>
<keyword evidence="1" id="KW-1133">Transmembrane helix</keyword>
<accession>A0AAD7CF82</accession>
<feature type="transmembrane region" description="Helical" evidence="1">
    <location>
        <begin position="71"/>
        <end position="93"/>
    </location>
</feature>
<keyword evidence="1" id="KW-0472">Membrane</keyword>
<feature type="transmembrane region" description="Helical" evidence="1">
    <location>
        <begin position="29"/>
        <end position="51"/>
    </location>
</feature>
<evidence type="ECO:0008006" key="4">
    <source>
        <dbReference type="Google" id="ProtNLM"/>
    </source>
</evidence>
<protein>
    <recommendedName>
        <fullName evidence="4">Transmembrane protein</fullName>
    </recommendedName>
</protein>
<reference evidence="2" key="1">
    <citation type="submission" date="2023-03" db="EMBL/GenBank/DDBJ databases">
        <title>Massive genome expansion in bonnet fungi (Mycena s.s.) driven by repeated elements and novel gene families across ecological guilds.</title>
        <authorList>
            <consortium name="Lawrence Berkeley National Laboratory"/>
            <person name="Harder C.B."/>
            <person name="Miyauchi S."/>
            <person name="Viragh M."/>
            <person name="Kuo A."/>
            <person name="Thoen E."/>
            <person name="Andreopoulos B."/>
            <person name="Lu D."/>
            <person name="Skrede I."/>
            <person name="Drula E."/>
            <person name="Henrissat B."/>
            <person name="Morin E."/>
            <person name="Kohler A."/>
            <person name="Barry K."/>
            <person name="LaButti K."/>
            <person name="Morin E."/>
            <person name="Salamov A."/>
            <person name="Lipzen A."/>
            <person name="Mereny Z."/>
            <person name="Hegedus B."/>
            <person name="Baldrian P."/>
            <person name="Stursova M."/>
            <person name="Weitz H."/>
            <person name="Taylor A."/>
            <person name="Grigoriev I.V."/>
            <person name="Nagy L.G."/>
            <person name="Martin F."/>
            <person name="Kauserud H."/>
        </authorList>
    </citation>
    <scope>NUCLEOTIDE SEQUENCE</scope>
    <source>
        <strain evidence="2">CBHHK067</strain>
    </source>
</reference>
<dbReference type="AlphaFoldDB" id="A0AAD7CF82"/>
<sequence>MDHDSVLLFIRSTGPYQLSFFTMNPSTLIFAKGIADIGIGFVLFAKPAILYESWATKGLSSLTGLFLTNPTIAPGFNHSIACMVAAVGVGNLVAARSGPAALPSIFAMTSAWSAFSLLTCVLAPTSWGVSGATLLMGGLVNAAFSLTLYVAEPRVFRI</sequence>
<feature type="transmembrane region" description="Helical" evidence="1">
    <location>
        <begin position="105"/>
        <end position="125"/>
    </location>
</feature>
<dbReference type="Proteomes" id="UP001221757">
    <property type="component" value="Unassembled WGS sequence"/>
</dbReference>
<keyword evidence="3" id="KW-1185">Reference proteome</keyword>